<reference evidence="3 4" key="1">
    <citation type="submission" date="2015-10" db="EMBL/GenBank/DDBJ databases">
        <authorList>
            <person name="Gilbert D.G."/>
        </authorList>
    </citation>
    <scope>NUCLEOTIDE SEQUENCE [LARGE SCALE GENOMIC DNA]</scope>
    <source>
        <strain evidence="3">COMA1</strain>
    </source>
</reference>
<dbReference type="OrthoDB" id="9807941at2"/>
<evidence type="ECO:0000313" key="3">
    <source>
        <dbReference type="EMBL" id="CUS39063.1"/>
    </source>
</evidence>
<organism evidence="3 4">
    <name type="scientific">Candidatus Nitrospira nitrosa</name>
    <dbReference type="NCBI Taxonomy" id="1742972"/>
    <lineage>
        <taxon>Bacteria</taxon>
        <taxon>Pseudomonadati</taxon>
        <taxon>Nitrospirota</taxon>
        <taxon>Nitrospiria</taxon>
        <taxon>Nitrospirales</taxon>
        <taxon>Nitrospiraceae</taxon>
        <taxon>Nitrospira</taxon>
    </lineage>
</organism>
<dbReference type="AlphaFoldDB" id="A0A0S4LNA2"/>
<dbReference type="SUPFAM" id="SSF57997">
    <property type="entry name" value="Tropomyosin"/>
    <property type="match status" value="1"/>
</dbReference>
<dbReference type="Gene3D" id="1.10.150.20">
    <property type="entry name" value="5' to 3' exonuclease, C-terminal subdomain"/>
    <property type="match status" value="1"/>
</dbReference>
<name>A0A0S4LNA2_9BACT</name>
<dbReference type="RefSeq" id="WP_090751056.1">
    <property type="nucleotide sequence ID" value="NZ_CZQA01000013.1"/>
</dbReference>
<sequence>MMTLISQMIGCLLIAAGIGFGVGWWLRQIPKRSQEQPSHDATGLLRTKEQALDALTHDLKVKTSAVQILEQKVMSSETMHSSVQRELIARNERLKALEAELTTRSKQLTISEGEGATARRRVSEIESILATQTHELRGAQQTCRNAEQAREIMEREVGVLREHIAQLNEGLADRERLRTQIKQLETAQDRVHQLEVELSDREAAHRGIIQQLERALTERDQRIEAFDSQASTQAEDLRAARQISQSAEQAREVMEREVSALRDHIAQLNEGLADRERLRSQVKQLETAQDRIHQLEVELSDREAAHRTTIQQLERTLAERDQRIGEADANAAAHMDELRDAQQASQSAEQAREVLKEEIRVLRDHIAQLNEGLADRERLRSQVKQLETAQDRIHQLEVELSDREAAHRTTIQQLEQSLVDRDRRIEELVPMPHLLREKEAVIKEWERTHAQTVKTLERETATLLEQNLVYKDLQAQHQLEEQRVQERDKQLADLQRELQELHTERDTLRKEVQGIPEKDEQIERLQKRLKELRATLRTTPPAPITASAPQSRQHDAETPPLSSPPKGSKPKQSDDLKKIQGIGPVFAETLHKLGTRTFIQIARWKPEDVEKIAKKLATDPERIKRENWIAGAKKQHYDKYKERL</sequence>
<keyword evidence="4" id="KW-1185">Reference proteome</keyword>
<feature type="region of interest" description="Disordered" evidence="2">
    <location>
        <begin position="534"/>
        <end position="576"/>
    </location>
</feature>
<proteinExistence type="predicted"/>
<gene>
    <name evidence="3" type="ORF">COMA1_70007</name>
</gene>
<evidence type="ECO:0000313" key="4">
    <source>
        <dbReference type="Proteomes" id="UP000199032"/>
    </source>
</evidence>
<dbReference type="Proteomes" id="UP000199032">
    <property type="component" value="Unassembled WGS sequence"/>
</dbReference>
<dbReference type="EMBL" id="CZQA01000013">
    <property type="protein sequence ID" value="CUS39063.1"/>
    <property type="molecule type" value="Genomic_DNA"/>
</dbReference>
<evidence type="ECO:0000256" key="2">
    <source>
        <dbReference type="SAM" id="MobiDB-lite"/>
    </source>
</evidence>
<dbReference type="STRING" id="1742972.COMA1_70007"/>
<feature type="coiled-coil region" evidence="1">
    <location>
        <begin position="129"/>
        <end position="406"/>
    </location>
</feature>
<keyword evidence="1" id="KW-0175">Coiled coil</keyword>
<accession>A0A0S4LNA2</accession>
<protein>
    <submittedName>
        <fullName evidence="3">Uncharacterized protein</fullName>
    </submittedName>
</protein>
<evidence type="ECO:0000256" key="1">
    <source>
        <dbReference type="SAM" id="Coils"/>
    </source>
</evidence>